<feature type="transmembrane region" description="Helical" evidence="6">
    <location>
        <begin position="278"/>
        <end position="296"/>
    </location>
</feature>
<evidence type="ECO:0000256" key="4">
    <source>
        <dbReference type="ARBA" id="ARBA00022989"/>
    </source>
</evidence>
<evidence type="ECO:0000313" key="9">
    <source>
        <dbReference type="Proteomes" id="UP000201613"/>
    </source>
</evidence>
<feature type="transmembrane region" description="Helical" evidence="6">
    <location>
        <begin position="99"/>
        <end position="124"/>
    </location>
</feature>
<dbReference type="Proteomes" id="UP000201613">
    <property type="component" value="Unassembled WGS sequence"/>
</dbReference>
<proteinExistence type="inferred from homology"/>
<feature type="transmembrane region" description="Helical" evidence="6">
    <location>
        <begin position="193"/>
        <end position="215"/>
    </location>
</feature>
<comment type="subcellular location">
    <subcellularLocation>
        <location evidence="1">Membrane</location>
        <topology evidence="1">Multi-pass membrane protein</topology>
    </subcellularLocation>
</comment>
<dbReference type="InterPro" id="IPR050638">
    <property type="entry name" value="AA-Vitamin_Transporters"/>
</dbReference>
<evidence type="ECO:0000256" key="6">
    <source>
        <dbReference type="SAM" id="Phobius"/>
    </source>
</evidence>
<keyword evidence="5 6" id="KW-0472">Membrane</keyword>
<feature type="domain" description="EamA" evidence="7">
    <location>
        <begin position="165"/>
        <end position="296"/>
    </location>
</feature>
<gene>
    <name evidence="8" type="ORF">LOM8899_02705</name>
</gene>
<feature type="transmembrane region" description="Helical" evidence="6">
    <location>
        <begin position="76"/>
        <end position="93"/>
    </location>
</feature>
<feature type="transmembrane region" description="Helical" evidence="6">
    <location>
        <begin position="161"/>
        <end position="181"/>
    </location>
</feature>
<keyword evidence="4 6" id="KW-1133">Transmembrane helix</keyword>
<feature type="transmembrane region" description="Helical" evidence="6">
    <location>
        <begin position="131"/>
        <end position="149"/>
    </location>
</feature>
<dbReference type="PANTHER" id="PTHR32322:SF2">
    <property type="entry name" value="EAMA DOMAIN-CONTAINING PROTEIN"/>
    <property type="match status" value="1"/>
</dbReference>
<sequence>MTTGLAAPPLGRFVLTLALVAMGAGWGLTQPLSKIAVSAGHGAMGLVFWQLVVGAVLLSAINAARGVRLPMGRQSVMLYVFIAVLGTVLPNWGSFTSAYHLPAGVMSIVISAVPMFAFPIALALGTDRFSVIRLTGLLLGLAGVALIALPETSLPDRAMVAFLPLALLAPFCYAVEGNVVGRWGTGGLDALQVLQGASIIGSVIALPLAFGMGQMADPRFAWGLPELAFLTSASIHAIVYSTYVWIVGRAGAVFATQVSYLVTGFGILWAMILLGERYSVYIWVALAAMLLGLTLVRPRPAQEEL</sequence>
<feature type="transmembrane region" description="Helical" evidence="6">
    <location>
        <begin position="227"/>
        <end position="246"/>
    </location>
</feature>
<organism evidence="8 9">
    <name type="scientific">Flavimaricola marinus</name>
    <dbReference type="NCBI Taxonomy" id="1819565"/>
    <lineage>
        <taxon>Bacteria</taxon>
        <taxon>Pseudomonadati</taxon>
        <taxon>Pseudomonadota</taxon>
        <taxon>Alphaproteobacteria</taxon>
        <taxon>Rhodobacterales</taxon>
        <taxon>Paracoccaceae</taxon>
        <taxon>Flavimaricola</taxon>
    </lineage>
</organism>
<evidence type="ECO:0000259" key="7">
    <source>
        <dbReference type="Pfam" id="PF00892"/>
    </source>
</evidence>
<evidence type="ECO:0000256" key="5">
    <source>
        <dbReference type="ARBA" id="ARBA00023136"/>
    </source>
</evidence>
<name>A0A238LG47_9RHOB</name>
<reference evidence="8 9" key="1">
    <citation type="submission" date="2017-05" db="EMBL/GenBank/DDBJ databases">
        <authorList>
            <person name="Song R."/>
            <person name="Chenine A.L."/>
            <person name="Ruprecht R.M."/>
        </authorList>
    </citation>
    <scope>NUCLEOTIDE SEQUENCE [LARGE SCALE GENOMIC DNA]</scope>
    <source>
        <strain evidence="8 9">CECT 8899</strain>
    </source>
</reference>
<dbReference type="PANTHER" id="PTHR32322">
    <property type="entry name" value="INNER MEMBRANE TRANSPORTER"/>
    <property type="match status" value="1"/>
</dbReference>
<evidence type="ECO:0000256" key="1">
    <source>
        <dbReference type="ARBA" id="ARBA00004141"/>
    </source>
</evidence>
<dbReference type="InterPro" id="IPR000620">
    <property type="entry name" value="EamA_dom"/>
</dbReference>
<dbReference type="EMBL" id="FXZK01000005">
    <property type="protein sequence ID" value="SMY08552.1"/>
    <property type="molecule type" value="Genomic_DNA"/>
</dbReference>
<feature type="domain" description="EamA" evidence="7">
    <location>
        <begin position="17"/>
        <end position="148"/>
    </location>
</feature>
<evidence type="ECO:0000256" key="3">
    <source>
        <dbReference type="ARBA" id="ARBA00022692"/>
    </source>
</evidence>
<feature type="transmembrane region" description="Helical" evidence="6">
    <location>
        <begin position="12"/>
        <end position="29"/>
    </location>
</feature>
<evidence type="ECO:0000256" key="2">
    <source>
        <dbReference type="ARBA" id="ARBA00007362"/>
    </source>
</evidence>
<dbReference type="GO" id="GO:0016020">
    <property type="term" value="C:membrane"/>
    <property type="evidence" value="ECO:0007669"/>
    <property type="project" value="UniProtKB-SubCell"/>
</dbReference>
<dbReference type="SUPFAM" id="SSF103481">
    <property type="entry name" value="Multidrug resistance efflux transporter EmrE"/>
    <property type="match status" value="2"/>
</dbReference>
<comment type="similarity">
    <text evidence="2">Belongs to the EamA transporter family.</text>
</comment>
<feature type="transmembrane region" description="Helical" evidence="6">
    <location>
        <begin position="41"/>
        <end position="64"/>
    </location>
</feature>
<evidence type="ECO:0000313" key="8">
    <source>
        <dbReference type="EMBL" id="SMY08552.1"/>
    </source>
</evidence>
<keyword evidence="9" id="KW-1185">Reference proteome</keyword>
<dbReference type="AlphaFoldDB" id="A0A238LG47"/>
<dbReference type="Pfam" id="PF00892">
    <property type="entry name" value="EamA"/>
    <property type="match status" value="2"/>
</dbReference>
<accession>A0A238LG47</accession>
<keyword evidence="3 6" id="KW-0812">Transmembrane</keyword>
<protein>
    <submittedName>
        <fullName evidence="8">Putative DMT superfamily transporter inner membrane protein</fullName>
    </submittedName>
</protein>
<dbReference type="RefSeq" id="WP_306456529.1">
    <property type="nucleotide sequence ID" value="NZ_FXZK01000005.1"/>
</dbReference>
<dbReference type="InterPro" id="IPR037185">
    <property type="entry name" value="EmrE-like"/>
</dbReference>
<feature type="transmembrane region" description="Helical" evidence="6">
    <location>
        <begin position="253"/>
        <end position="272"/>
    </location>
</feature>